<protein>
    <recommendedName>
        <fullName evidence="1">Reverse transcriptase domain-containing protein</fullName>
    </recommendedName>
</protein>
<proteinExistence type="predicted"/>
<reference evidence="2 3" key="1">
    <citation type="submission" date="2024-06" db="EMBL/GenBank/DDBJ databases">
        <title>A chromosome-level genome assembly of beet webworm, Loxostege sticticalis.</title>
        <authorList>
            <person name="Zhang Y."/>
        </authorList>
    </citation>
    <scope>NUCLEOTIDE SEQUENCE [LARGE SCALE GENOMIC DNA]</scope>
    <source>
        <strain evidence="2">AQ028</strain>
        <tissue evidence="2">Male pupae</tissue>
    </source>
</reference>
<sequence length="1138" mass="133164">MQATRQRLGDQRRAIVQKKLLPQNTIDNIYIEVQRELNSTPSSNPHQSISQTLLPQSTITPATQPSQRMKWTEEYNEAIMRSYFRVTNLETDITAYRSKVHQEFIDRFPHLSHITEQRVADQRRLIIINKWITSEKLNIIRREVAEELRLAKPNEEATHQQLEYLSHPINTTLNDTQELNSSMTTQTPLISFASNTCNDDDNEPHNDERNLSTNTFTSKFCQEIEIEFDKAFELFKNTNPTERPYLPKQKTSKKLNFIVEHLNKNIVPKHISTDQNFINLQTVIYCAAYTAAVCNGSLKSNNSNHTHKKPHWQIRLENKINMLRSEIGRLTQFIKGNRNPRVVTAVDNIKIKYKQHSQYDAINVDLTQFLDTLKQKLSATASRLKRYLTCTKRKSQNKLFINNEKLFYRNLEQPKSTHDTRSPETPTSQSLYEFWAAIWENPVSHSSDTEWLQNFNSTQIPTMNFEHISVDTFIKVINRTHNWKAPGTDKIHNYWYKKLTCTYPYIHNHINQFIQSPDTLPDFLTQGITYMLPKDKDTVNPAKYRPITCLQTIYKIITACLSEIIYSHLEEYNILAEEQKGSRKHSQGCKEQLIIDAIATKQAHTNKQNIHSMYIDYQKAFDSVPHSWLLSVLEIYKIHPVIISFLKNTMVNWQTVLSIKNAALTTDPIKIQRGIFQGDSLSPLWFCLALNPLSKLLNESNRGFKLKHNNSHINLSHLLYMDDIKLFASNINELYELAEITENFSRDIKMNFGVDKCKILSVNKGKIELHRYTLQNNEIIDALEENNTYKYLGFHQAKQINQKQTKTDLITKFHRRLDLIFRSELNSKNTVKAVNTFAIPVLTYSFGIVHWSQTDLKKLQRSVHTKLTKNRKHHPKSCVQRLTLPRQEGGRGFIDIQNLHNKQISTLRKFFHTKSQISLLHKFTIIEKEHKINTWKEKSLHGRHKADLDQDHIDKDASNKWLQRGELFPETEAFMLAIQDQVIATRNYRKYIIREPNLPTDLCRQCCSASETIQHITSACKALANTDYKHRHDQIAAIIHQNLAYQYHFVENKTPYYKYKPTPVLDNKKHKIYWDRTIITDRTTHYNRPDITLHDKDQNIVYLIDIAVPNTHNILSTINEKLSKYTDLAIQIKIQWKG</sequence>
<evidence type="ECO:0000313" key="2">
    <source>
        <dbReference type="EMBL" id="KAL0839729.1"/>
    </source>
</evidence>
<evidence type="ECO:0000313" key="3">
    <source>
        <dbReference type="Proteomes" id="UP001549921"/>
    </source>
</evidence>
<dbReference type="InterPro" id="IPR000477">
    <property type="entry name" value="RT_dom"/>
</dbReference>
<accession>A0ABD0T8N6</accession>
<dbReference type="AlphaFoldDB" id="A0ABD0T8N6"/>
<gene>
    <name evidence="2" type="ORF">ABMA28_016372</name>
</gene>
<dbReference type="Proteomes" id="UP001549921">
    <property type="component" value="Unassembled WGS sequence"/>
</dbReference>
<dbReference type="InterPro" id="IPR043502">
    <property type="entry name" value="DNA/RNA_pol_sf"/>
</dbReference>
<comment type="caution">
    <text evidence="2">The sequence shown here is derived from an EMBL/GenBank/DDBJ whole genome shotgun (WGS) entry which is preliminary data.</text>
</comment>
<dbReference type="Pfam" id="PF00078">
    <property type="entry name" value="RVT_1"/>
    <property type="match status" value="1"/>
</dbReference>
<dbReference type="PROSITE" id="PS50878">
    <property type="entry name" value="RT_POL"/>
    <property type="match status" value="1"/>
</dbReference>
<dbReference type="CDD" id="cd01650">
    <property type="entry name" value="RT_nLTR_like"/>
    <property type="match status" value="1"/>
</dbReference>
<evidence type="ECO:0000259" key="1">
    <source>
        <dbReference type="PROSITE" id="PS50878"/>
    </source>
</evidence>
<dbReference type="GO" id="GO:0071897">
    <property type="term" value="P:DNA biosynthetic process"/>
    <property type="evidence" value="ECO:0007669"/>
    <property type="project" value="UniProtKB-ARBA"/>
</dbReference>
<dbReference type="PANTHER" id="PTHR35450">
    <property type="entry name" value="REVERSE TRANSCRIPTASE DOMAIN-CONTAINING PROTEIN"/>
    <property type="match status" value="1"/>
</dbReference>
<dbReference type="PANTHER" id="PTHR35450:SF2">
    <property type="entry name" value="REVERSE TRANSCRIPTASE DOMAIN-CONTAINING PROTEIN"/>
    <property type="match status" value="1"/>
</dbReference>
<feature type="domain" description="Reverse transcriptase" evidence="1">
    <location>
        <begin position="513"/>
        <end position="796"/>
    </location>
</feature>
<name>A0ABD0T8N6_LOXSC</name>
<organism evidence="2 3">
    <name type="scientific">Loxostege sticticalis</name>
    <name type="common">Beet webworm moth</name>
    <dbReference type="NCBI Taxonomy" id="481309"/>
    <lineage>
        <taxon>Eukaryota</taxon>
        <taxon>Metazoa</taxon>
        <taxon>Ecdysozoa</taxon>
        <taxon>Arthropoda</taxon>
        <taxon>Hexapoda</taxon>
        <taxon>Insecta</taxon>
        <taxon>Pterygota</taxon>
        <taxon>Neoptera</taxon>
        <taxon>Endopterygota</taxon>
        <taxon>Lepidoptera</taxon>
        <taxon>Glossata</taxon>
        <taxon>Ditrysia</taxon>
        <taxon>Pyraloidea</taxon>
        <taxon>Crambidae</taxon>
        <taxon>Pyraustinae</taxon>
        <taxon>Loxostege</taxon>
    </lineage>
</organism>
<dbReference type="EMBL" id="JBEDNZ010000008">
    <property type="protein sequence ID" value="KAL0839729.1"/>
    <property type="molecule type" value="Genomic_DNA"/>
</dbReference>
<dbReference type="SUPFAM" id="SSF56672">
    <property type="entry name" value="DNA/RNA polymerases"/>
    <property type="match status" value="1"/>
</dbReference>